<dbReference type="PANTHER" id="PTHR42855">
    <property type="entry name" value="ABC TRANSPORTER ATP-BINDING SUBUNIT"/>
    <property type="match status" value="1"/>
</dbReference>
<dbReference type="InterPro" id="IPR017871">
    <property type="entry name" value="ABC_transporter-like_CS"/>
</dbReference>
<feature type="coiled-coil region" evidence="3">
    <location>
        <begin position="88"/>
        <end position="115"/>
    </location>
</feature>
<evidence type="ECO:0000313" key="5">
    <source>
        <dbReference type="EMBL" id="MDI6103364.1"/>
    </source>
</evidence>
<evidence type="ECO:0000256" key="3">
    <source>
        <dbReference type="SAM" id="Coils"/>
    </source>
</evidence>
<dbReference type="PANTHER" id="PTHR42855:SF2">
    <property type="entry name" value="DRUG RESISTANCE ABC TRANSPORTER,ATP-BINDING PROTEIN"/>
    <property type="match status" value="1"/>
</dbReference>
<feature type="domain" description="ABC transporter" evidence="4">
    <location>
        <begin position="343"/>
        <end position="549"/>
    </location>
</feature>
<gene>
    <name evidence="5" type="ORF">QLQ12_32620</name>
</gene>
<protein>
    <submittedName>
        <fullName evidence="5">ABC-F family ATP-binding cassette domain-containing protein</fullName>
    </submittedName>
</protein>
<keyword evidence="6" id="KW-1185">Reference proteome</keyword>
<reference evidence="5 6" key="1">
    <citation type="submission" date="2023-05" db="EMBL/GenBank/DDBJ databases">
        <title>Actinoplanes sp. NEAU-A12 genome sequencing.</title>
        <authorList>
            <person name="Wang Z.-S."/>
        </authorList>
    </citation>
    <scope>NUCLEOTIDE SEQUENCE [LARGE SCALE GENOMIC DNA]</scope>
    <source>
        <strain evidence="5 6">NEAU-A12</strain>
    </source>
</reference>
<dbReference type="SMART" id="SM00382">
    <property type="entry name" value="AAA"/>
    <property type="match status" value="2"/>
</dbReference>
<dbReference type="Proteomes" id="UP001241758">
    <property type="component" value="Unassembled WGS sequence"/>
</dbReference>
<dbReference type="EMBL" id="JASCTH010000025">
    <property type="protein sequence ID" value="MDI6103364.1"/>
    <property type="molecule type" value="Genomic_DNA"/>
</dbReference>
<dbReference type="InterPro" id="IPR003593">
    <property type="entry name" value="AAA+_ATPase"/>
</dbReference>
<dbReference type="CDD" id="cd03221">
    <property type="entry name" value="ABCF_EF-3"/>
    <property type="match status" value="1"/>
</dbReference>
<feature type="domain" description="ABC transporter" evidence="4">
    <location>
        <begin position="5"/>
        <end position="256"/>
    </location>
</feature>
<keyword evidence="2 5" id="KW-0067">ATP-binding</keyword>
<evidence type="ECO:0000256" key="2">
    <source>
        <dbReference type="ARBA" id="ARBA00022840"/>
    </source>
</evidence>
<dbReference type="InterPro" id="IPR027417">
    <property type="entry name" value="P-loop_NTPase"/>
</dbReference>
<proteinExistence type="predicted"/>
<evidence type="ECO:0000313" key="6">
    <source>
        <dbReference type="Proteomes" id="UP001241758"/>
    </source>
</evidence>
<accession>A0ABT6WUH9</accession>
<comment type="caution">
    <text evidence="5">The sequence shown here is derived from an EMBL/GenBank/DDBJ whole genome shotgun (WGS) entry which is preliminary data.</text>
</comment>
<dbReference type="Gene3D" id="3.40.50.300">
    <property type="entry name" value="P-loop containing nucleotide triphosphate hydrolases"/>
    <property type="match status" value="2"/>
</dbReference>
<name>A0ABT6WUH9_9ACTN</name>
<evidence type="ECO:0000259" key="4">
    <source>
        <dbReference type="PROSITE" id="PS50893"/>
    </source>
</evidence>
<dbReference type="RefSeq" id="WP_282764403.1">
    <property type="nucleotide sequence ID" value="NZ_JASCTH010000025.1"/>
</dbReference>
<dbReference type="SUPFAM" id="SSF52540">
    <property type="entry name" value="P-loop containing nucleoside triphosphate hydrolases"/>
    <property type="match status" value="2"/>
</dbReference>
<keyword evidence="1" id="KW-0547">Nucleotide-binding</keyword>
<dbReference type="PROSITE" id="PS50893">
    <property type="entry name" value="ABC_TRANSPORTER_2"/>
    <property type="match status" value="2"/>
</dbReference>
<dbReference type="InterPro" id="IPR051309">
    <property type="entry name" value="ABCF_ATPase"/>
</dbReference>
<dbReference type="Pfam" id="PF00005">
    <property type="entry name" value="ABC_tran"/>
    <property type="match status" value="2"/>
</dbReference>
<sequence length="550" mass="58968">MSTQLALRSVSKGYAHGRVLHAVSGTVRDGERAAVVGENGAGKSTLLRLMAGQETPDEGEIVVTADGGIGYLGQVLDLPDTATVGDALDAALADLRDLQRRITEAEQRLGAADAGALAAYGQMLTVFELRGGYQADARAWAAMSVLGIGELTPERRLGTLSGGQRARLALAGVLSAEPELLLLDEPTNHLDEAALTWLEGRLRRHRGTLVVVTHDRLLLQRVATAILEVDGDRATVARYGNGYTGYLAEKRAARQRWEQAYAAWTAEIDHWTEWGATTAYRVAPGRAIKDHNKCKYNGDGRRVQASISTRVRSAAERLDRLHAEPVPRPPDPLRLHAPLNAAAREGTVLAAYDLCVAGRLRAPELTVAAGERVLITGPNGAGKSTLLDVLAGVLTPDEGAVERRGVCGYLPQETSAGDPARSLLSAFAAGRAGAREEHAERLESLGLFRTGDFGKPVGALSVGQRRRLALARLLAGEADVLLLDEPTNHLSLVLVEQLEQALADYPGAVVVVSHDRMFRERWTGAVAALENGRFDPNRAHARTVTRVMVM</sequence>
<keyword evidence="3" id="KW-0175">Coiled coil</keyword>
<dbReference type="InterPro" id="IPR003439">
    <property type="entry name" value="ABC_transporter-like_ATP-bd"/>
</dbReference>
<evidence type="ECO:0000256" key="1">
    <source>
        <dbReference type="ARBA" id="ARBA00022741"/>
    </source>
</evidence>
<dbReference type="GO" id="GO:0005524">
    <property type="term" value="F:ATP binding"/>
    <property type="evidence" value="ECO:0007669"/>
    <property type="project" value="UniProtKB-KW"/>
</dbReference>
<organism evidence="5 6">
    <name type="scientific">Actinoplanes sandaracinus</name>
    <dbReference type="NCBI Taxonomy" id="3045177"/>
    <lineage>
        <taxon>Bacteria</taxon>
        <taxon>Bacillati</taxon>
        <taxon>Actinomycetota</taxon>
        <taxon>Actinomycetes</taxon>
        <taxon>Micromonosporales</taxon>
        <taxon>Micromonosporaceae</taxon>
        <taxon>Actinoplanes</taxon>
    </lineage>
</organism>
<dbReference type="PROSITE" id="PS00211">
    <property type="entry name" value="ABC_TRANSPORTER_1"/>
    <property type="match status" value="2"/>
</dbReference>